<comment type="caution">
    <text evidence="1">The sequence shown here is derived from an EMBL/GenBank/DDBJ whole genome shotgun (WGS) entry which is preliminary data.</text>
</comment>
<organism evidence="1 2">
    <name type="scientific">Chaenocephalus aceratus</name>
    <name type="common">Blackfin icefish</name>
    <name type="synonym">Chaenichthys aceratus</name>
    <dbReference type="NCBI Taxonomy" id="36190"/>
    <lineage>
        <taxon>Eukaryota</taxon>
        <taxon>Metazoa</taxon>
        <taxon>Chordata</taxon>
        <taxon>Craniata</taxon>
        <taxon>Vertebrata</taxon>
        <taxon>Euteleostomi</taxon>
        <taxon>Actinopterygii</taxon>
        <taxon>Neopterygii</taxon>
        <taxon>Teleostei</taxon>
        <taxon>Neoteleostei</taxon>
        <taxon>Acanthomorphata</taxon>
        <taxon>Eupercaria</taxon>
        <taxon>Perciformes</taxon>
        <taxon>Notothenioidei</taxon>
        <taxon>Channichthyidae</taxon>
        <taxon>Chaenocephalus</taxon>
    </lineage>
</organism>
<evidence type="ECO:0000313" key="2">
    <source>
        <dbReference type="Proteomes" id="UP001057452"/>
    </source>
</evidence>
<proteinExistence type="predicted"/>
<name>A0ACB9WPB2_CHAAC</name>
<sequence>MRIVSGSGLCPRGSPSVREFISRPSSGEIKMLPRQCLKSAWGSRLLQSIRLVCKTPHFKSSSQPCPLCPPLFVQEYCVPSEPAHTTLQSVELLVSQVSSHPVLPHQRDDAGGGPRLGQEGVFEKLAGRGPLSWVPHQRLVQEALEQRGDLAGGEHSQSHQMQEFSLSLSPPCRASEEEELSLIPPCRASEEEEFSLIPPCRASEEEEFSLIPPCRASEEEELRLIPPCRASEEEELSLIPPCRASEEEELSLIPPCRASEEEELSLIPPCRASEEEEFSASSLHAELVKKRSSASSLHAELVKKRSSASSLHAELVKKRSQPHPSMQS</sequence>
<reference evidence="1" key="1">
    <citation type="submission" date="2022-05" db="EMBL/GenBank/DDBJ databases">
        <title>Chromosome-level genome of Chaenocephalus aceratus.</title>
        <authorList>
            <person name="Park H."/>
        </authorList>
    </citation>
    <scope>NUCLEOTIDE SEQUENCE</scope>
    <source>
        <strain evidence="1">KU_202001</strain>
    </source>
</reference>
<gene>
    <name evidence="1" type="ORF">KUCAC02_005191</name>
</gene>
<accession>A0ACB9WPB2</accession>
<protein>
    <submittedName>
        <fullName evidence="1">Uncharacterized protein</fullName>
    </submittedName>
</protein>
<keyword evidence="2" id="KW-1185">Reference proteome</keyword>
<dbReference type="Proteomes" id="UP001057452">
    <property type="component" value="Chromosome 13"/>
</dbReference>
<evidence type="ECO:0000313" key="1">
    <source>
        <dbReference type="EMBL" id="KAI4815024.1"/>
    </source>
</evidence>
<dbReference type="EMBL" id="CM043797">
    <property type="protein sequence ID" value="KAI4815024.1"/>
    <property type="molecule type" value="Genomic_DNA"/>
</dbReference>